<evidence type="ECO:0000313" key="7">
    <source>
        <dbReference type="Proteomes" id="UP000310760"/>
    </source>
</evidence>
<protein>
    <submittedName>
        <fullName evidence="4 5">DNA-protecting protein DprA</fullName>
    </submittedName>
</protein>
<dbReference type="AlphaFoldDB" id="R9ICX1"/>
<dbReference type="InterPro" id="IPR003488">
    <property type="entry name" value="DprA"/>
</dbReference>
<name>R9ICX1_9BACT</name>
<dbReference type="Proteomes" id="UP000014200">
    <property type="component" value="Unassembled WGS sequence"/>
</dbReference>
<feature type="domain" description="DprA winged helix" evidence="3">
    <location>
        <begin position="310"/>
        <end position="365"/>
    </location>
</feature>
<dbReference type="InterPro" id="IPR036388">
    <property type="entry name" value="WH-like_DNA-bd_sf"/>
</dbReference>
<evidence type="ECO:0000259" key="3">
    <source>
        <dbReference type="Pfam" id="PF17782"/>
    </source>
</evidence>
<dbReference type="PANTHER" id="PTHR43022:SF1">
    <property type="entry name" value="PROTEIN SMF"/>
    <property type="match status" value="1"/>
</dbReference>
<dbReference type="STRING" id="1235788.C802_00538"/>
<evidence type="ECO:0000313" key="4">
    <source>
        <dbReference type="EMBL" id="EOS15204.1"/>
    </source>
</evidence>
<dbReference type="GeneID" id="82151702"/>
<dbReference type="InterPro" id="IPR041614">
    <property type="entry name" value="DprA_WH"/>
</dbReference>
<dbReference type="NCBIfam" id="TIGR00732">
    <property type="entry name" value="dprA"/>
    <property type="match status" value="1"/>
</dbReference>
<evidence type="ECO:0000313" key="6">
    <source>
        <dbReference type="Proteomes" id="UP000014200"/>
    </source>
</evidence>
<dbReference type="Gene3D" id="1.10.10.10">
    <property type="entry name" value="Winged helix-like DNA-binding domain superfamily/Winged helix DNA-binding domain"/>
    <property type="match status" value="1"/>
</dbReference>
<dbReference type="PATRIC" id="fig|1235788.3.peg.536"/>
<comment type="similarity">
    <text evidence="1">Belongs to the DprA/Smf family.</text>
</comment>
<evidence type="ECO:0000256" key="1">
    <source>
        <dbReference type="ARBA" id="ARBA00006525"/>
    </source>
</evidence>
<organism evidence="4 6">
    <name type="scientific">Phocaeicola sartorii</name>
    <dbReference type="NCBI Taxonomy" id="671267"/>
    <lineage>
        <taxon>Bacteria</taxon>
        <taxon>Pseudomonadati</taxon>
        <taxon>Bacteroidota</taxon>
        <taxon>Bacteroidia</taxon>
        <taxon>Bacteroidales</taxon>
        <taxon>Bacteroidaceae</taxon>
        <taxon>Phocaeicola</taxon>
    </lineage>
</organism>
<reference evidence="4 6" key="1">
    <citation type="submission" date="2013-04" db="EMBL/GenBank/DDBJ databases">
        <title>The Genome Sequence of Bacteroides massiliensis dnLKV3.</title>
        <authorList>
            <consortium name="The Broad Institute Genomics Platform"/>
            <consortium name="The Broad Institute Genome Sequencing Center for Infectious Disease"/>
            <person name="Earl A."/>
            <person name="Xavier R."/>
            <person name="Kuhn K."/>
            <person name="Stappenbeck T."/>
            <person name="Walker B."/>
            <person name="Young S."/>
            <person name="Zeng Q."/>
            <person name="Gargeya S."/>
            <person name="Fitzgerald M."/>
            <person name="Haas B."/>
            <person name="Abouelleil A."/>
            <person name="Allen A.W."/>
            <person name="Alvarado L."/>
            <person name="Arachchi H.M."/>
            <person name="Berlin A.M."/>
            <person name="Chapman S.B."/>
            <person name="Gainer-Dewar J."/>
            <person name="Goldberg J."/>
            <person name="Griggs A."/>
            <person name="Gujja S."/>
            <person name="Hansen M."/>
            <person name="Howarth C."/>
            <person name="Imamovic A."/>
            <person name="Ireland A."/>
            <person name="Larimer J."/>
            <person name="McCowan C."/>
            <person name="Murphy C."/>
            <person name="Pearson M."/>
            <person name="Poon T.W."/>
            <person name="Priest M."/>
            <person name="Roberts A."/>
            <person name="Saif S."/>
            <person name="Shea T."/>
            <person name="Sisk P."/>
            <person name="Sykes S."/>
            <person name="Wortman J."/>
            <person name="Nusbaum C."/>
            <person name="Birren B."/>
        </authorList>
    </citation>
    <scope>NUCLEOTIDE SEQUENCE [LARGE SCALE GENOMIC DNA]</scope>
    <source>
        <strain evidence="6">dnLKV3</strain>
        <strain evidence="4">DnLKV3</strain>
    </source>
</reference>
<evidence type="ECO:0000313" key="5">
    <source>
        <dbReference type="EMBL" id="TGY69517.1"/>
    </source>
</evidence>
<keyword evidence="6" id="KW-1185">Reference proteome</keyword>
<dbReference type="HOGENOM" id="CLU_029601_0_3_10"/>
<proteinExistence type="inferred from homology"/>
<dbReference type="PANTHER" id="PTHR43022">
    <property type="entry name" value="PROTEIN SMF"/>
    <property type="match status" value="1"/>
</dbReference>
<comment type="caution">
    <text evidence="4">The sequence shown here is derived from an EMBL/GenBank/DDBJ whole genome shotgun (WGS) entry which is preliminary data.</text>
</comment>
<sequence length="370" mass="40489">MTQDEQLCSLALTRIPGLGLTGAFRLVSSLGSATRVFEHRKELSQLVPGVSTKVVTALNNPEAFRRAEQELIFCERNHIRCLTLNDEGYPARLRECDDAPLALFYRGNADLNARHVINMVGTRHATPYGQDICARFLADLSALCPDALVVSGLAYGIDIHAHRAALQNRFKTIGVLAHGLDRIYPAEHRKTAVSMLEQGGLLTEFASGTNPDRQNFVKRNRIVAGMSDATIVIESAAKGGALITAELAESYHRDCFAFPGRCNDEYSIGCNNLIRKNQAMLITSAEDLVKAMGWEGKSGTGKTVQRELFPDLSAEETAIVTLLQKIPDGLQINTLVVETNIPVHKMSALLFELEMKGVVRALAGGIYRII</sequence>
<dbReference type="Proteomes" id="UP000310760">
    <property type="component" value="Unassembled WGS sequence"/>
</dbReference>
<dbReference type="RefSeq" id="WP_016275018.1">
    <property type="nucleotide sequence ID" value="NZ_CAOOJZ010000026.1"/>
</dbReference>
<dbReference type="GO" id="GO:0009294">
    <property type="term" value="P:DNA-mediated transformation"/>
    <property type="evidence" value="ECO:0007669"/>
    <property type="project" value="InterPro"/>
</dbReference>
<dbReference type="Pfam" id="PF17782">
    <property type="entry name" value="WHD_DprA"/>
    <property type="match status" value="1"/>
</dbReference>
<dbReference type="Pfam" id="PF02481">
    <property type="entry name" value="DNA_processg_A"/>
    <property type="match status" value="1"/>
</dbReference>
<dbReference type="SUPFAM" id="SSF102405">
    <property type="entry name" value="MCP/YpsA-like"/>
    <property type="match status" value="1"/>
</dbReference>
<dbReference type="Gene3D" id="3.40.50.450">
    <property type="match status" value="1"/>
</dbReference>
<dbReference type="InterPro" id="IPR057666">
    <property type="entry name" value="DrpA_SLOG"/>
</dbReference>
<dbReference type="OrthoDB" id="9785707at2"/>
<reference evidence="5 7" key="2">
    <citation type="submission" date="2019-04" db="EMBL/GenBank/DDBJ databases">
        <title>Microbes associate with the intestines of laboratory mice.</title>
        <authorList>
            <person name="Navarre W."/>
            <person name="Wong E."/>
            <person name="Huang K."/>
            <person name="Tropini C."/>
            <person name="Ng K."/>
            <person name="Yu B."/>
        </authorList>
    </citation>
    <scope>NUCLEOTIDE SEQUENCE [LARGE SCALE GENOMIC DNA]</scope>
    <source>
        <strain evidence="5 7">NM22_B1</strain>
    </source>
</reference>
<gene>
    <name evidence="5" type="primary">dprA</name>
    <name evidence="4" type="ORF">C802_00538</name>
    <name evidence="5" type="ORF">E5339_12575</name>
</gene>
<evidence type="ECO:0000259" key="2">
    <source>
        <dbReference type="Pfam" id="PF02481"/>
    </source>
</evidence>
<feature type="domain" description="Smf/DprA SLOG" evidence="2">
    <location>
        <begin position="81"/>
        <end position="292"/>
    </location>
</feature>
<accession>R9ICX1</accession>
<dbReference type="EMBL" id="ASSP01000005">
    <property type="protein sequence ID" value="EOS15204.1"/>
    <property type="molecule type" value="Genomic_DNA"/>
</dbReference>
<dbReference type="EMBL" id="SRYJ01000027">
    <property type="protein sequence ID" value="TGY69517.1"/>
    <property type="molecule type" value="Genomic_DNA"/>
</dbReference>